<feature type="transmembrane region" description="Helical" evidence="7">
    <location>
        <begin position="244"/>
        <end position="262"/>
    </location>
</feature>
<comment type="subcellular location">
    <subcellularLocation>
        <location evidence="1">Membrane</location>
        <topology evidence="1">Multi-pass membrane protein</topology>
    </subcellularLocation>
</comment>
<feature type="transmembrane region" description="Helical" evidence="7">
    <location>
        <begin position="350"/>
        <end position="374"/>
    </location>
</feature>
<feature type="region of interest" description="Disordered" evidence="6">
    <location>
        <begin position="47"/>
        <end position="70"/>
    </location>
</feature>
<feature type="compositionally biased region" description="Polar residues" evidence="6">
    <location>
        <begin position="57"/>
        <end position="66"/>
    </location>
</feature>
<organism evidence="9 10">
    <name type="scientific">Chloropicon roscoffensis</name>
    <dbReference type="NCBI Taxonomy" id="1461544"/>
    <lineage>
        <taxon>Eukaryota</taxon>
        <taxon>Viridiplantae</taxon>
        <taxon>Chlorophyta</taxon>
        <taxon>Chloropicophyceae</taxon>
        <taxon>Chloropicales</taxon>
        <taxon>Chloropicaceae</taxon>
        <taxon>Chloropicon</taxon>
    </lineage>
</organism>
<feature type="transmembrane region" description="Helical" evidence="7">
    <location>
        <begin position="446"/>
        <end position="463"/>
    </location>
</feature>
<evidence type="ECO:0000256" key="1">
    <source>
        <dbReference type="ARBA" id="ARBA00004141"/>
    </source>
</evidence>
<feature type="domain" description="Amino acid transporter transmembrane" evidence="8">
    <location>
        <begin position="126"/>
        <end position="520"/>
    </location>
</feature>
<dbReference type="PANTHER" id="PTHR22950">
    <property type="entry name" value="AMINO ACID TRANSPORTER"/>
    <property type="match status" value="1"/>
</dbReference>
<protein>
    <submittedName>
        <fullName evidence="9">Amino acid transporter</fullName>
    </submittedName>
</protein>
<keyword evidence="10" id="KW-1185">Reference proteome</keyword>
<dbReference type="Pfam" id="PF01490">
    <property type="entry name" value="Aa_trans"/>
    <property type="match status" value="1"/>
</dbReference>
<dbReference type="GO" id="GO:0005774">
    <property type="term" value="C:vacuolar membrane"/>
    <property type="evidence" value="ECO:0007669"/>
    <property type="project" value="TreeGrafter"/>
</dbReference>
<evidence type="ECO:0000259" key="8">
    <source>
        <dbReference type="Pfam" id="PF01490"/>
    </source>
</evidence>
<keyword evidence="3" id="KW-0813">Transport</keyword>
<reference evidence="9 10" key="1">
    <citation type="submission" date="2024-03" db="EMBL/GenBank/DDBJ databases">
        <title>Complete genome sequence of the green alga Chloropicon roscoffensis RCC1871.</title>
        <authorList>
            <person name="Lemieux C."/>
            <person name="Pombert J.-F."/>
            <person name="Otis C."/>
            <person name="Turmel M."/>
        </authorList>
    </citation>
    <scope>NUCLEOTIDE SEQUENCE [LARGE SCALE GENOMIC DNA]</scope>
    <source>
        <strain evidence="9 10">RCC1871</strain>
    </source>
</reference>
<proteinExistence type="predicted"/>
<keyword evidence="2 7" id="KW-0812">Transmembrane</keyword>
<name>A0AAX4P5W1_9CHLO</name>
<evidence type="ECO:0000313" key="10">
    <source>
        <dbReference type="Proteomes" id="UP001472866"/>
    </source>
</evidence>
<sequence length="526" mass="56891">MASPARSIGAAESWQKHKLREQLLRAGLLSSTPDQGTTGRYVNELSRSAEDAPQAGTGYSTPSACQTPRIPKGGNNDEFEFESFPYENSATQPLLASEARLQVVPEKRLKKTERRAVERVTRERKKTTYWQCVSNVLNLYVGIGLLSKPYAVRIGGWASLGLLAVICVVFNQTAKILSRSFDALGCSGNAQEHHSLAYLAEQVLGRRGKQLVTCLVLLEFMGALCMCLIIVWSSLASLFPELGLTNAVVGITTVALVPVLLIDDYSRMSFLSMIGVLSNFMIVVSLVALIADDPNRKDIKSFHLPETDEYSIFNPGQAPIAMGIFVVSLAGHASLPTLRANMIDPSEFDSVLDVSFALMFLIYASCGIAGYFYFASYSSVLVTTDIDEFTHSTDGKAVGLRINQITIGMVLLSSFSTIGPVISVIADSIEDVKRIDSRAVAILSRLGLLFIGVTIARATFSYLGNLESLIGMLSSLTVSLVLPLIFKLRLEGSELTKTTKVFLRACIGMGLAMTAAGVVANVLSLL</sequence>
<gene>
    <name evidence="9" type="ORF">HKI87_04g32820</name>
</gene>
<evidence type="ECO:0000256" key="7">
    <source>
        <dbReference type="SAM" id="Phobius"/>
    </source>
</evidence>
<dbReference type="AlphaFoldDB" id="A0AAX4P5W1"/>
<evidence type="ECO:0000313" key="9">
    <source>
        <dbReference type="EMBL" id="WZN61747.1"/>
    </source>
</evidence>
<feature type="transmembrane region" description="Helical" evidence="7">
    <location>
        <begin position="469"/>
        <end position="490"/>
    </location>
</feature>
<feature type="transmembrane region" description="Helical" evidence="7">
    <location>
        <begin position="269"/>
        <end position="291"/>
    </location>
</feature>
<feature type="transmembrane region" description="Helical" evidence="7">
    <location>
        <begin position="502"/>
        <end position="523"/>
    </location>
</feature>
<feature type="transmembrane region" description="Helical" evidence="7">
    <location>
        <begin position="405"/>
        <end position="426"/>
    </location>
</feature>
<dbReference type="Proteomes" id="UP001472866">
    <property type="component" value="Chromosome 04"/>
</dbReference>
<dbReference type="GO" id="GO:0015179">
    <property type="term" value="F:L-amino acid transmembrane transporter activity"/>
    <property type="evidence" value="ECO:0007669"/>
    <property type="project" value="TreeGrafter"/>
</dbReference>
<dbReference type="EMBL" id="CP151504">
    <property type="protein sequence ID" value="WZN61747.1"/>
    <property type="molecule type" value="Genomic_DNA"/>
</dbReference>
<evidence type="ECO:0000256" key="6">
    <source>
        <dbReference type="SAM" id="MobiDB-lite"/>
    </source>
</evidence>
<evidence type="ECO:0000256" key="4">
    <source>
        <dbReference type="ARBA" id="ARBA00022989"/>
    </source>
</evidence>
<evidence type="ECO:0000256" key="5">
    <source>
        <dbReference type="ARBA" id="ARBA00023136"/>
    </source>
</evidence>
<keyword evidence="4 7" id="KW-1133">Transmembrane helix</keyword>
<feature type="transmembrane region" description="Helical" evidence="7">
    <location>
        <begin position="152"/>
        <end position="170"/>
    </location>
</feature>
<keyword evidence="5 7" id="KW-0472">Membrane</keyword>
<evidence type="ECO:0000256" key="2">
    <source>
        <dbReference type="ARBA" id="ARBA00022692"/>
    </source>
</evidence>
<keyword evidence="3" id="KW-0029">Amino-acid transport</keyword>
<feature type="transmembrane region" description="Helical" evidence="7">
    <location>
        <begin position="318"/>
        <end position="338"/>
    </location>
</feature>
<feature type="transmembrane region" description="Helical" evidence="7">
    <location>
        <begin position="211"/>
        <end position="232"/>
    </location>
</feature>
<dbReference type="PANTHER" id="PTHR22950:SF685">
    <property type="entry name" value="AMINO ACID TRANSPORTER PROTEIN"/>
    <property type="match status" value="1"/>
</dbReference>
<dbReference type="InterPro" id="IPR013057">
    <property type="entry name" value="AA_transpt_TM"/>
</dbReference>
<accession>A0AAX4P5W1</accession>
<evidence type="ECO:0000256" key="3">
    <source>
        <dbReference type="ARBA" id="ARBA00022970"/>
    </source>
</evidence>